<dbReference type="Proteomes" id="UP001139353">
    <property type="component" value="Unassembled WGS sequence"/>
</dbReference>
<dbReference type="AlphaFoldDB" id="A0A9X1YKA5"/>
<evidence type="ECO:0000313" key="3">
    <source>
        <dbReference type="Proteomes" id="UP001139353"/>
    </source>
</evidence>
<proteinExistence type="predicted"/>
<protein>
    <submittedName>
        <fullName evidence="2">Uncharacterized protein</fullName>
    </submittedName>
</protein>
<keyword evidence="3" id="KW-1185">Reference proteome</keyword>
<gene>
    <name evidence="2" type="ORF">LPC04_16295</name>
</gene>
<evidence type="ECO:0000256" key="1">
    <source>
        <dbReference type="SAM" id="MobiDB-lite"/>
    </source>
</evidence>
<dbReference type="EMBL" id="JAJLJH010000004">
    <property type="protein sequence ID" value="MCK9687267.1"/>
    <property type="molecule type" value="Genomic_DNA"/>
</dbReference>
<reference evidence="2" key="1">
    <citation type="submission" date="2021-11" db="EMBL/GenBank/DDBJ databases">
        <title>BS-T2-15 a new species belonging to the Comamonadaceae family isolated from the soil of a French oak forest.</title>
        <authorList>
            <person name="Mieszkin S."/>
            <person name="Alain K."/>
        </authorList>
    </citation>
    <scope>NUCLEOTIDE SEQUENCE</scope>
    <source>
        <strain evidence="2">BS-T2-15</strain>
    </source>
</reference>
<organism evidence="2 3">
    <name type="scientific">Scleromatobacter humisilvae</name>
    <dbReference type="NCBI Taxonomy" id="2897159"/>
    <lineage>
        <taxon>Bacteria</taxon>
        <taxon>Pseudomonadati</taxon>
        <taxon>Pseudomonadota</taxon>
        <taxon>Betaproteobacteria</taxon>
        <taxon>Burkholderiales</taxon>
        <taxon>Sphaerotilaceae</taxon>
        <taxon>Scleromatobacter</taxon>
    </lineage>
</organism>
<sequence length="236" mass="24934">MPAAYATPPATVSKALDAIAAEVLAMAVGSPRPTHRHLANSIQRRFAIEVSPDNLRMWLTKRHAEAVRDTVVPGVSNPLDPHLELVNELRDPARNDGGVYTWVQILDAIKGIDPSLVDCKDTTLRSWYSRRARRAASAQAIATSATIGRDALAAHDASVGVVTPSASVSPTLTVEEPALPSPSAATPWSEPDIASTPAAGEDARAAAAAELAQLRGDTPSELESVLSRFLPQKASQ</sequence>
<accession>A0A9X1YKA5</accession>
<evidence type="ECO:0000313" key="2">
    <source>
        <dbReference type="EMBL" id="MCK9687267.1"/>
    </source>
</evidence>
<feature type="region of interest" description="Disordered" evidence="1">
    <location>
        <begin position="176"/>
        <end position="207"/>
    </location>
</feature>
<comment type="caution">
    <text evidence="2">The sequence shown here is derived from an EMBL/GenBank/DDBJ whole genome shotgun (WGS) entry which is preliminary data.</text>
</comment>
<name>A0A9X1YKA5_9BURK</name>
<dbReference type="RefSeq" id="WP_275683306.1">
    <property type="nucleotide sequence ID" value="NZ_JAJLJH010000004.1"/>
</dbReference>